<dbReference type="OrthoDB" id="2972300at2"/>
<sequence length="107" mass="11692">MSGDGLVWLILLLLILLFDGTAIHLHKNNKLSLWISGIIMVLLVPIIGFTVGAIFLKISRVVDPTDTHEGSAFAAAFIAMVLLANALIFFITGIVLIIVRFFKTKKS</sequence>
<evidence type="ECO:0008006" key="4">
    <source>
        <dbReference type="Google" id="ProtNLM"/>
    </source>
</evidence>
<dbReference type="AlphaFoldDB" id="A0A1I5UTF6"/>
<proteinExistence type="predicted"/>
<gene>
    <name evidence="2" type="ORF">SAMN05421670_0536</name>
</gene>
<evidence type="ECO:0000313" key="3">
    <source>
        <dbReference type="Proteomes" id="UP000198734"/>
    </source>
</evidence>
<feature type="transmembrane region" description="Helical" evidence="1">
    <location>
        <begin position="6"/>
        <end position="26"/>
    </location>
</feature>
<organism evidence="2 3">
    <name type="scientific">Psychrobacillus psychrotolerans</name>
    <dbReference type="NCBI Taxonomy" id="126156"/>
    <lineage>
        <taxon>Bacteria</taxon>
        <taxon>Bacillati</taxon>
        <taxon>Bacillota</taxon>
        <taxon>Bacilli</taxon>
        <taxon>Bacillales</taxon>
        <taxon>Bacillaceae</taxon>
        <taxon>Psychrobacillus</taxon>
    </lineage>
</organism>
<protein>
    <recommendedName>
        <fullName evidence="4">Inner membrane protein</fullName>
    </recommendedName>
</protein>
<name>A0A1I5UTF6_9BACI</name>
<keyword evidence="1" id="KW-1133">Transmembrane helix</keyword>
<feature type="transmembrane region" description="Helical" evidence="1">
    <location>
        <begin position="76"/>
        <end position="102"/>
    </location>
</feature>
<feature type="transmembrane region" description="Helical" evidence="1">
    <location>
        <begin position="33"/>
        <end position="56"/>
    </location>
</feature>
<dbReference type="Proteomes" id="UP000198734">
    <property type="component" value="Unassembled WGS sequence"/>
</dbReference>
<evidence type="ECO:0000256" key="1">
    <source>
        <dbReference type="SAM" id="Phobius"/>
    </source>
</evidence>
<reference evidence="3" key="1">
    <citation type="submission" date="2016-10" db="EMBL/GenBank/DDBJ databases">
        <authorList>
            <person name="Varghese N."/>
            <person name="Submissions S."/>
        </authorList>
    </citation>
    <scope>NUCLEOTIDE SEQUENCE [LARGE SCALE GENOMIC DNA]</scope>
    <source>
        <strain evidence="3">DSM 11706</strain>
    </source>
</reference>
<keyword evidence="3" id="KW-1185">Reference proteome</keyword>
<dbReference type="EMBL" id="FOXU01000001">
    <property type="protein sequence ID" value="SFP98543.1"/>
    <property type="molecule type" value="Genomic_DNA"/>
</dbReference>
<dbReference type="RefSeq" id="WP_093533924.1">
    <property type="nucleotide sequence ID" value="NZ_FOXU01000001.1"/>
</dbReference>
<evidence type="ECO:0000313" key="2">
    <source>
        <dbReference type="EMBL" id="SFP98543.1"/>
    </source>
</evidence>
<keyword evidence="1" id="KW-0472">Membrane</keyword>
<dbReference type="STRING" id="126156.SAMN05421670_0536"/>
<keyword evidence="1" id="KW-0812">Transmembrane</keyword>
<accession>A0A1I5UTF6</accession>